<proteinExistence type="predicted"/>
<organism evidence="1 2">
    <name type="scientific">Alicyclobacillus dauci</name>
    <dbReference type="NCBI Taxonomy" id="1475485"/>
    <lineage>
        <taxon>Bacteria</taxon>
        <taxon>Bacillati</taxon>
        <taxon>Bacillota</taxon>
        <taxon>Bacilli</taxon>
        <taxon>Bacillales</taxon>
        <taxon>Alicyclobacillaceae</taxon>
        <taxon>Alicyclobacillus</taxon>
    </lineage>
</organism>
<reference evidence="1" key="1">
    <citation type="submission" date="2022-08" db="EMBL/GenBank/DDBJ databases">
        <title>Alicyclobacillus dauci DSM2870, complete genome.</title>
        <authorList>
            <person name="Wang Q."/>
            <person name="Cai R."/>
            <person name="Wang Z."/>
        </authorList>
    </citation>
    <scope>NUCLEOTIDE SEQUENCE</scope>
    <source>
        <strain evidence="1">DSM 28700</strain>
    </source>
</reference>
<dbReference type="EMBL" id="CP104064">
    <property type="protein sequence ID" value="WAH35815.1"/>
    <property type="molecule type" value="Genomic_DNA"/>
</dbReference>
<keyword evidence="2" id="KW-1185">Reference proteome</keyword>
<dbReference type="Proteomes" id="UP001164803">
    <property type="component" value="Chromosome"/>
</dbReference>
<sequence>MDTYRSEDWSSAHFMVNDSLSALLNSLRDNGYNPSLHISYDREEHHLKVDPVVLNKHEDVKRIYLKYLEACNARDQAVEEIQQLPKLDLGF</sequence>
<evidence type="ECO:0000313" key="2">
    <source>
        <dbReference type="Proteomes" id="UP001164803"/>
    </source>
</evidence>
<gene>
    <name evidence="1" type="ORF">NZD86_16285</name>
</gene>
<name>A0ABY6YZ76_9BACL</name>
<protein>
    <submittedName>
        <fullName evidence="1">Uncharacterized protein</fullName>
    </submittedName>
</protein>
<accession>A0ABY6YZ76</accession>
<dbReference type="RefSeq" id="WP_268043097.1">
    <property type="nucleotide sequence ID" value="NZ_CP104064.1"/>
</dbReference>
<evidence type="ECO:0000313" key="1">
    <source>
        <dbReference type="EMBL" id="WAH35815.1"/>
    </source>
</evidence>